<evidence type="ECO:0000256" key="5">
    <source>
        <dbReference type="ARBA" id="ARBA00023163"/>
    </source>
</evidence>
<dbReference type="InterPro" id="IPR039420">
    <property type="entry name" value="WalR-like"/>
</dbReference>
<dbReference type="FunFam" id="3.40.50.2300:FF:000001">
    <property type="entry name" value="DNA-binding response regulator PhoB"/>
    <property type="match status" value="1"/>
</dbReference>
<feature type="domain" description="OmpR/PhoB-type" evidence="9">
    <location>
        <begin position="125"/>
        <end position="223"/>
    </location>
</feature>
<evidence type="ECO:0000256" key="3">
    <source>
        <dbReference type="ARBA" id="ARBA00023015"/>
    </source>
</evidence>
<dbReference type="InterPro" id="IPR001789">
    <property type="entry name" value="Sig_transdc_resp-reg_receiver"/>
</dbReference>
<dbReference type="AlphaFoldDB" id="A0A1G1VB67"/>
<dbReference type="Gene3D" id="6.10.250.690">
    <property type="match status" value="1"/>
</dbReference>
<evidence type="ECO:0000256" key="6">
    <source>
        <dbReference type="PROSITE-ProRule" id="PRU00169"/>
    </source>
</evidence>
<evidence type="ECO:0000313" key="11">
    <source>
        <dbReference type="Proteomes" id="UP000178659"/>
    </source>
</evidence>
<evidence type="ECO:0000256" key="7">
    <source>
        <dbReference type="PROSITE-ProRule" id="PRU01091"/>
    </source>
</evidence>
<organism evidence="10 11">
    <name type="scientific">Candidatus Blackburnbacteria bacterium RIFCSPLOWO2_01_FULL_40_20</name>
    <dbReference type="NCBI Taxonomy" id="1797519"/>
    <lineage>
        <taxon>Bacteria</taxon>
        <taxon>Candidatus Blackburniibacteriota</taxon>
    </lineage>
</organism>
<dbReference type="Gene3D" id="1.10.10.10">
    <property type="entry name" value="Winged helix-like DNA-binding domain superfamily/Winged helix DNA-binding domain"/>
    <property type="match status" value="1"/>
</dbReference>
<dbReference type="GO" id="GO:0000976">
    <property type="term" value="F:transcription cis-regulatory region binding"/>
    <property type="evidence" value="ECO:0007669"/>
    <property type="project" value="TreeGrafter"/>
</dbReference>
<dbReference type="PROSITE" id="PS50110">
    <property type="entry name" value="RESPONSE_REGULATORY"/>
    <property type="match status" value="1"/>
</dbReference>
<dbReference type="InterPro" id="IPR036388">
    <property type="entry name" value="WH-like_DNA-bd_sf"/>
</dbReference>
<dbReference type="SMART" id="SM00448">
    <property type="entry name" value="REC"/>
    <property type="match status" value="1"/>
</dbReference>
<feature type="domain" description="Response regulatory" evidence="8">
    <location>
        <begin position="4"/>
        <end position="118"/>
    </location>
</feature>
<protein>
    <recommendedName>
        <fullName evidence="12">DNA-binding response regulator</fullName>
    </recommendedName>
</protein>
<dbReference type="SMART" id="SM00862">
    <property type="entry name" value="Trans_reg_C"/>
    <property type="match status" value="1"/>
</dbReference>
<feature type="DNA-binding region" description="OmpR/PhoB-type" evidence="7">
    <location>
        <begin position="125"/>
        <end position="223"/>
    </location>
</feature>
<dbReference type="PANTHER" id="PTHR48111:SF22">
    <property type="entry name" value="REGULATOR OF RPOS"/>
    <property type="match status" value="1"/>
</dbReference>
<evidence type="ECO:0000256" key="4">
    <source>
        <dbReference type="ARBA" id="ARBA00023125"/>
    </source>
</evidence>
<comment type="caution">
    <text evidence="10">The sequence shown here is derived from an EMBL/GenBank/DDBJ whole genome shotgun (WGS) entry which is preliminary data.</text>
</comment>
<evidence type="ECO:0000313" key="10">
    <source>
        <dbReference type="EMBL" id="OGY12551.1"/>
    </source>
</evidence>
<evidence type="ECO:0000259" key="9">
    <source>
        <dbReference type="PROSITE" id="PS51755"/>
    </source>
</evidence>
<reference evidence="10 11" key="1">
    <citation type="journal article" date="2016" name="Nat. Commun.">
        <title>Thousands of microbial genomes shed light on interconnected biogeochemical processes in an aquifer system.</title>
        <authorList>
            <person name="Anantharaman K."/>
            <person name="Brown C.T."/>
            <person name="Hug L.A."/>
            <person name="Sharon I."/>
            <person name="Castelle C.J."/>
            <person name="Probst A.J."/>
            <person name="Thomas B.C."/>
            <person name="Singh A."/>
            <person name="Wilkins M.J."/>
            <person name="Karaoz U."/>
            <person name="Brodie E.L."/>
            <person name="Williams K.H."/>
            <person name="Hubbard S.S."/>
            <person name="Banfield J.F."/>
        </authorList>
    </citation>
    <scope>NUCLEOTIDE SEQUENCE [LARGE SCALE GENOMIC DNA]</scope>
</reference>
<dbReference type="CDD" id="cd00383">
    <property type="entry name" value="trans_reg_C"/>
    <property type="match status" value="1"/>
</dbReference>
<accession>A0A1G1VB67</accession>
<dbReference type="EMBL" id="MHCC01000027">
    <property type="protein sequence ID" value="OGY12551.1"/>
    <property type="molecule type" value="Genomic_DNA"/>
</dbReference>
<dbReference type="PROSITE" id="PS51755">
    <property type="entry name" value="OMPR_PHOB"/>
    <property type="match status" value="1"/>
</dbReference>
<feature type="modified residue" description="4-aspartylphosphate" evidence="6">
    <location>
        <position position="53"/>
    </location>
</feature>
<name>A0A1G1VB67_9BACT</name>
<dbReference type="Proteomes" id="UP000178659">
    <property type="component" value="Unassembled WGS sequence"/>
</dbReference>
<dbReference type="GO" id="GO:0005829">
    <property type="term" value="C:cytosol"/>
    <property type="evidence" value="ECO:0007669"/>
    <property type="project" value="TreeGrafter"/>
</dbReference>
<dbReference type="InterPro" id="IPR001867">
    <property type="entry name" value="OmpR/PhoB-type_DNA-bd"/>
</dbReference>
<evidence type="ECO:0008006" key="12">
    <source>
        <dbReference type="Google" id="ProtNLM"/>
    </source>
</evidence>
<dbReference type="Pfam" id="PF00486">
    <property type="entry name" value="Trans_reg_C"/>
    <property type="match status" value="1"/>
</dbReference>
<dbReference type="GO" id="GO:0032993">
    <property type="term" value="C:protein-DNA complex"/>
    <property type="evidence" value="ECO:0007669"/>
    <property type="project" value="TreeGrafter"/>
</dbReference>
<dbReference type="GO" id="GO:0006355">
    <property type="term" value="P:regulation of DNA-templated transcription"/>
    <property type="evidence" value="ECO:0007669"/>
    <property type="project" value="InterPro"/>
</dbReference>
<dbReference type="InterPro" id="IPR011006">
    <property type="entry name" value="CheY-like_superfamily"/>
</dbReference>
<dbReference type="FunFam" id="1.10.10.10:FF:000005">
    <property type="entry name" value="Two-component system response regulator"/>
    <property type="match status" value="1"/>
</dbReference>
<dbReference type="PANTHER" id="PTHR48111">
    <property type="entry name" value="REGULATOR OF RPOS"/>
    <property type="match status" value="1"/>
</dbReference>
<keyword evidence="4 7" id="KW-0238">DNA-binding</keyword>
<evidence type="ECO:0000256" key="1">
    <source>
        <dbReference type="ARBA" id="ARBA00022553"/>
    </source>
</evidence>
<evidence type="ECO:0000259" key="8">
    <source>
        <dbReference type="PROSITE" id="PS50110"/>
    </source>
</evidence>
<proteinExistence type="predicted"/>
<dbReference type="GO" id="GO:0000156">
    <property type="term" value="F:phosphorelay response regulator activity"/>
    <property type="evidence" value="ECO:0007669"/>
    <property type="project" value="TreeGrafter"/>
</dbReference>
<dbReference type="Gene3D" id="3.40.50.2300">
    <property type="match status" value="1"/>
</dbReference>
<dbReference type="SUPFAM" id="SSF52172">
    <property type="entry name" value="CheY-like"/>
    <property type="match status" value="1"/>
</dbReference>
<gene>
    <name evidence="10" type="ORF">A3A77_01095</name>
</gene>
<evidence type="ECO:0000256" key="2">
    <source>
        <dbReference type="ARBA" id="ARBA00023012"/>
    </source>
</evidence>
<keyword evidence="3" id="KW-0805">Transcription regulation</keyword>
<sequence>MVYKILIVEDDKDLRDSLKELFVEAGYFVKTASDGVEVLKLVNSNDFDLVVLDLGLPVMSGESVCLEIRKKHPEMRIIILTARDTTPDVIKGLNLGADDYITKPFVVDELLARVRARLRFRNNIDEKLKVADLELDNTTFEVHRRGRQIKLTPQEFKLLQYLMTNKGRVLTRDAILNKVWYYSEDVDTRVVDVYMGYLRKKIDSNRTKKLLHSIRGFGYVLKET</sequence>
<keyword evidence="1 6" id="KW-0597">Phosphoprotein</keyword>
<keyword evidence="5" id="KW-0804">Transcription</keyword>
<keyword evidence="2" id="KW-0902">Two-component regulatory system</keyword>
<dbReference type="Pfam" id="PF00072">
    <property type="entry name" value="Response_reg"/>
    <property type="match status" value="1"/>
</dbReference>